<evidence type="ECO:0000256" key="4">
    <source>
        <dbReference type="ARBA" id="ARBA00022448"/>
    </source>
</evidence>
<feature type="domain" description="Type II secretion system protein GspF" evidence="13">
    <location>
        <begin position="277"/>
        <end position="398"/>
    </location>
</feature>
<evidence type="ECO:0000313" key="14">
    <source>
        <dbReference type="EMBL" id="MBB6430038.1"/>
    </source>
</evidence>
<comment type="caution">
    <text evidence="14">The sequence shown here is derived from an EMBL/GenBank/DDBJ whole genome shotgun (WGS) entry which is preliminary data.</text>
</comment>
<dbReference type="InterPro" id="IPR042094">
    <property type="entry name" value="T2SS_GspF_sf"/>
</dbReference>
<dbReference type="GO" id="GO:0005886">
    <property type="term" value="C:plasma membrane"/>
    <property type="evidence" value="ECO:0007669"/>
    <property type="project" value="UniProtKB-SubCell"/>
</dbReference>
<dbReference type="InterPro" id="IPR001992">
    <property type="entry name" value="T2SS_GspF/T4SS_PilC_CS"/>
</dbReference>
<keyword evidence="6" id="KW-0997">Cell inner membrane</keyword>
<keyword evidence="15" id="KW-1185">Reference proteome</keyword>
<feature type="transmembrane region" description="Helical" evidence="12">
    <location>
        <begin position="225"/>
        <end position="244"/>
    </location>
</feature>
<dbReference type="GO" id="GO:0015628">
    <property type="term" value="P:protein secretion by the type II secretion system"/>
    <property type="evidence" value="ECO:0007669"/>
    <property type="project" value="TreeGrafter"/>
</dbReference>
<dbReference type="InterPro" id="IPR003004">
    <property type="entry name" value="GspF/PilC"/>
</dbReference>
<comment type="function">
    <text evidence="1">Component of the type II secretion system inner membrane complex required for the energy-dependent secretion of extracellular factors such as proteases and toxins from the periplasm.</text>
</comment>
<evidence type="ECO:0000256" key="8">
    <source>
        <dbReference type="ARBA" id="ARBA00022989"/>
    </source>
</evidence>
<evidence type="ECO:0000256" key="1">
    <source>
        <dbReference type="ARBA" id="ARBA00002684"/>
    </source>
</evidence>
<dbReference type="RefSeq" id="WP_184677580.1">
    <property type="nucleotide sequence ID" value="NZ_JACHGY010000001.1"/>
</dbReference>
<evidence type="ECO:0000256" key="7">
    <source>
        <dbReference type="ARBA" id="ARBA00022692"/>
    </source>
</evidence>
<feature type="transmembrane region" description="Helical" evidence="12">
    <location>
        <begin position="380"/>
        <end position="400"/>
    </location>
</feature>
<accession>A0A7X0LLJ7</accession>
<proteinExistence type="inferred from homology"/>
<evidence type="ECO:0000256" key="9">
    <source>
        <dbReference type="ARBA" id="ARBA00023136"/>
    </source>
</evidence>
<dbReference type="Gene3D" id="1.20.81.30">
    <property type="entry name" value="Type II secretion system (T2SS), domain F"/>
    <property type="match status" value="2"/>
</dbReference>
<organism evidence="14 15">
    <name type="scientific">Algisphaera agarilytica</name>
    <dbReference type="NCBI Taxonomy" id="1385975"/>
    <lineage>
        <taxon>Bacteria</taxon>
        <taxon>Pseudomonadati</taxon>
        <taxon>Planctomycetota</taxon>
        <taxon>Phycisphaerae</taxon>
        <taxon>Phycisphaerales</taxon>
        <taxon>Phycisphaeraceae</taxon>
        <taxon>Algisphaera</taxon>
    </lineage>
</organism>
<keyword evidence="7 11" id="KW-0812">Transmembrane</keyword>
<dbReference type="PROSITE" id="PS00874">
    <property type="entry name" value="T2SP_F"/>
    <property type="match status" value="1"/>
</dbReference>
<dbReference type="Pfam" id="PF00482">
    <property type="entry name" value="T2SSF"/>
    <property type="match status" value="2"/>
</dbReference>
<dbReference type="FunFam" id="1.20.81.30:FF:000001">
    <property type="entry name" value="Type II secretion system protein F"/>
    <property type="match status" value="2"/>
</dbReference>
<keyword evidence="9 12" id="KW-0472">Membrane</keyword>
<dbReference type="InterPro" id="IPR018076">
    <property type="entry name" value="T2SS_GspF_dom"/>
</dbReference>
<comment type="subcellular location">
    <subcellularLocation>
        <location evidence="2">Cell inner membrane</location>
        <topology evidence="2">Multi-pass membrane protein</topology>
    </subcellularLocation>
    <subcellularLocation>
        <location evidence="11">Cell membrane</location>
        <topology evidence="11">Multi-pass membrane protein</topology>
    </subcellularLocation>
</comment>
<comment type="similarity">
    <text evidence="3 11">Belongs to the GSP F family.</text>
</comment>
<evidence type="ECO:0000256" key="3">
    <source>
        <dbReference type="ARBA" id="ARBA00005745"/>
    </source>
</evidence>
<protein>
    <recommendedName>
        <fullName evidence="10">General secretion pathway protein F</fullName>
    </recommendedName>
</protein>
<evidence type="ECO:0000256" key="5">
    <source>
        <dbReference type="ARBA" id="ARBA00022475"/>
    </source>
</evidence>
<feature type="transmembrane region" description="Helical" evidence="12">
    <location>
        <begin position="175"/>
        <end position="195"/>
    </location>
</feature>
<evidence type="ECO:0000256" key="11">
    <source>
        <dbReference type="RuleBase" id="RU003923"/>
    </source>
</evidence>
<keyword evidence="4 11" id="KW-0813">Transport</keyword>
<dbReference type="PANTHER" id="PTHR30012">
    <property type="entry name" value="GENERAL SECRETION PATHWAY PROTEIN"/>
    <property type="match status" value="1"/>
</dbReference>
<dbReference type="PANTHER" id="PTHR30012:SF0">
    <property type="entry name" value="TYPE II SECRETION SYSTEM PROTEIN F-RELATED"/>
    <property type="match status" value="1"/>
</dbReference>
<evidence type="ECO:0000256" key="10">
    <source>
        <dbReference type="ARBA" id="ARBA00030750"/>
    </source>
</evidence>
<feature type="domain" description="Type II secretion system protein GspF" evidence="13">
    <location>
        <begin position="73"/>
        <end position="196"/>
    </location>
</feature>
<dbReference type="EMBL" id="JACHGY010000001">
    <property type="protein sequence ID" value="MBB6430038.1"/>
    <property type="molecule type" value="Genomic_DNA"/>
</dbReference>
<keyword evidence="8 12" id="KW-1133">Transmembrane helix</keyword>
<gene>
    <name evidence="14" type="ORF">HNQ40_001844</name>
</gene>
<evidence type="ECO:0000256" key="12">
    <source>
        <dbReference type="SAM" id="Phobius"/>
    </source>
</evidence>
<evidence type="ECO:0000256" key="2">
    <source>
        <dbReference type="ARBA" id="ARBA00004429"/>
    </source>
</evidence>
<evidence type="ECO:0000256" key="6">
    <source>
        <dbReference type="ARBA" id="ARBA00022519"/>
    </source>
</evidence>
<dbReference type="PRINTS" id="PR00812">
    <property type="entry name" value="BCTERIALGSPF"/>
</dbReference>
<dbReference type="AlphaFoldDB" id="A0A7X0LLJ7"/>
<evidence type="ECO:0000313" key="15">
    <source>
        <dbReference type="Proteomes" id="UP000541810"/>
    </source>
</evidence>
<sequence>MPDFVYKVRTAAGELTTGMITAASIADAGGKLRSDGMFIVKLDPSRGAKSKEAGKAKTASASTRVPRPLIIAFAHQLAVMVDTGVPISEALHCIADQCDSAEFKLILEDVASQVEAGGELSTALGRFPKVFPTIMVSLVRASEVSGTMGVMLERISNYMGKEYQTQKKIKGAMTYPAVMLAMVLTVTVGLLVWVLPRFATIFESKGAALPLPTRMLMFISDSLMLHWYLWVGGTVALVVGFVVGMRTHAGRRVFDRVKLSSPIFGDLFSKLYVTRSTRTMGTMINAGVPVLDMIAIVKDVTRNALYEDLWETVDDRLRQGAQLSDALFDSPLIPRSVAQMIYAGEKSGRLGQTMEKIAGFTEEEFDEQIKTTTNLIEPTMVAIMGGIVGFVAIALLLPIFSVSSVVGS</sequence>
<keyword evidence="5" id="KW-1003">Cell membrane</keyword>
<dbReference type="Proteomes" id="UP000541810">
    <property type="component" value="Unassembled WGS sequence"/>
</dbReference>
<evidence type="ECO:0000259" key="13">
    <source>
        <dbReference type="Pfam" id="PF00482"/>
    </source>
</evidence>
<reference evidence="14 15" key="1">
    <citation type="submission" date="2020-08" db="EMBL/GenBank/DDBJ databases">
        <title>Genomic Encyclopedia of Type Strains, Phase IV (KMG-IV): sequencing the most valuable type-strain genomes for metagenomic binning, comparative biology and taxonomic classification.</title>
        <authorList>
            <person name="Goeker M."/>
        </authorList>
    </citation>
    <scope>NUCLEOTIDE SEQUENCE [LARGE SCALE GENOMIC DNA]</scope>
    <source>
        <strain evidence="14 15">DSM 103725</strain>
    </source>
</reference>
<name>A0A7X0LLJ7_9BACT</name>